<organism evidence="1 2">
    <name type="scientific">Schleiferilactobacillus perolens DSM 12744</name>
    <dbReference type="NCBI Taxonomy" id="1423792"/>
    <lineage>
        <taxon>Bacteria</taxon>
        <taxon>Bacillati</taxon>
        <taxon>Bacillota</taxon>
        <taxon>Bacilli</taxon>
        <taxon>Lactobacillales</taxon>
        <taxon>Lactobacillaceae</taxon>
        <taxon>Schleiferilactobacillus</taxon>
    </lineage>
</organism>
<keyword evidence="2" id="KW-1185">Reference proteome</keyword>
<proteinExistence type="predicted"/>
<dbReference type="EMBL" id="AZEC01000004">
    <property type="protein sequence ID" value="KRL13385.1"/>
    <property type="molecule type" value="Genomic_DNA"/>
</dbReference>
<reference evidence="1 2" key="1">
    <citation type="journal article" date="2015" name="Genome Announc.">
        <title>Expanding the biotechnology potential of lactobacilli through comparative genomics of 213 strains and associated genera.</title>
        <authorList>
            <person name="Sun Z."/>
            <person name="Harris H.M."/>
            <person name="McCann A."/>
            <person name="Guo C."/>
            <person name="Argimon S."/>
            <person name="Zhang W."/>
            <person name="Yang X."/>
            <person name="Jeffery I.B."/>
            <person name="Cooney J.C."/>
            <person name="Kagawa T.F."/>
            <person name="Liu W."/>
            <person name="Song Y."/>
            <person name="Salvetti E."/>
            <person name="Wrobel A."/>
            <person name="Rasinkangas P."/>
            <person name="Parkhill J."/>
            <person name="Rea M.C."/>
            <person name="O'Sullivan O."/>
            <person name="Ritari J."/>
            <person name="Douillard F.P."/>
            <person name="Paul Ross R."/>
            <person name="Yang R."/>
            <person name="Briner A.E."/>
            <person name="Felis G.E."/>
            <person name="de Vos W.M."/>
            <person name="Barrangou R."/>
            <person name="Klaenhammer T.R."/>
            <person name="Caufield P.W."/>
            <person name="Cui Y."/>
            <person name="Zhang H."/>
            <person name="O'Toole P.W."/>
        </authorList>
    </citation>
    <scope>NUCLEOTIDE SEQUENCE [LARGE SCALE GENOMIC DNA]</scope>
    <source>
        <strain evidence="1 2">DSM 12744</strain>
    </source>
</reference>
<gene>
    <name evidence="1" type="ORF">FD09_GL002216</name>
</gene>
<comment type="caution">
    <text evidence="1">The sequence shown here is derived from an EMBL/GenBank/DDBJ whole genome shotgun (WGS) entry which is preliminary data.</text>
</comment>
<dbReference type="Proteomes" id="UP000051330">
    <property type="component" value="Unassembled WGS sequence"/>
</dbReference>
<protein>
    <submittedName>
        <fullName evidence="1">Uncharacterized protein</fullName>
    </submittedName>
</protein>
<dbReference type="AlphaFoldDB" id="A0A0R1N0T6"/>
<name>A0A0R1N0T6_9LACO</name>
<accession>A0A0R1N0T6</accession>
<evidence type="ECO:0000313" key="2">
    <source>
        <dbReference type="Proteomes" id="UP000051330"/>
    </source>
</evidence>
<dbReference type="PATRIC" id="fig|1423792.3.peg.2256"/>
<evidence type="ECO:0000313" key="1">
    <source>
        <dbReference type="EMBL" id="KRL13385.1"/>
    </source>
</evidence>
<sequence>MALTIQNNKHVFLGKSVPVFAEVDDESGAVQLFVRQEDLPRLKQIEPLDAKKIE</sequence>